<gene>
    <name evidence="1" type="ORF">MHEL_50820</name>
</gene>
<keyword evidence="2" id="KW-1185">Reference proteome</keyword>
<name>A0A7I7TEH9_9MYCO</name>
<organism evidence="1 2">
    <name type="scientific">Mycolicibacterium helvum</name>
    <dbReference type="NCBI Taxonomy" id="1534349"/>
    <lineage>
        <taxon>Bacteria</taxon>
        <taxon>Bacillati</taxon>
        <taxon>Actinomycetota</taxon>
        <taxon>Actinomycetes</taxon>
        <taxon>Mycobacteriales</taxon>
        <taxon>Mycobacteriaceae</taxon>
        <taxon>Mycolicibacterium</taxon>
    </lineage>
</organism>
<reference evidence="1 2" key="1">
    <citation type="journal article" date="2019" name="Emerg. Microbes Infect.">
        <title>Comprehensive subspecies identification of 175 nontuberculous mycobacteria species based on 7547 genomic profiles.</title>
        <authorList>
            <person name="Matsumoto Y."/>
            <person name="Kinjo T."/>
            <person name="Motooka D."/>
            <person name="Nabeya D."/>
            <person name="Jung N."/>
            <person name="Uechi K."/>
            <person name="Horii T."/>
            <person name="Iida T."/>
            <person name="Fujita J."/>
            <person name="Nakamura S."/>
        </authorList>
    </citation>
    <scope>NUCLEOTIDE SEQUENCE [LARGE SCALE GENOMIC DNA]</scope>
    <source>
        <strain evidence="1 2">JCM 30396</strain>
    </source>
</reference>
<proteinExistence type="predicted"/>
<evidence type="ECO:0000313" key="1">
    <source>
        <dbReference type="EMBL" id="BBY66839.1"/>
    </source>
</evidence>
<sequence length="96" mass="10694">MSWQMQAIATYGRLIRRPRTYATPQSARAYLNRPKSASGPPSQLATSARHQVTRDDIDGFDCYTVHSSNSETIAADLYTGSRRNTALKKRSTCLAK</sequence>
<dbReference type="EMBL" id="AP022596">
    <property type="protein sequence ID" value="BBY66839.1"/>
    <property type="molecule type" value="Genomic_DNA"/>
</dbReference>
<dbReference type="KEGG" id="mhev:MHEL_50820"/>
<protein>
    <submittedName>
        <fullName evidence="1">Uncharacterized protein</fullName>
    </submittedName>
</protein>
<dbReference type="AlphaFoldDB" id="A0A7I7TEH9"/>
<evidence type="ECO:0000313" key="2">
    <source>
        <dbReference type="Proteomes" id="UP000467148"/>
    </source>
</evidence>
<dbReference type="Proteomes" id="UP000467148">
    <property type="component" value="Chromosome"/>
</dbReference>
<accession>A0A7I7TEH9</accession>